<gene>
    <name evidence="5" type="ORF">G5A66_08510</name>
    <name evidence="4" type="ORF">G5A75_08530</name>
</gene>
<protein>
    <recommendedName>
        <fullName evidence="2">Biotin transporter</fullName>
    </recommendedName>
</protein>
<keyword evidence="6" id="KW-1185">Reference proteome</keyword>
<evidence type="ECO:0000313" key="5">
    <source>
        <dbReference type="EMBL" id="NVH58684.1"/>
    </source>
</evidence>
<keyword evidence="2 3" id="KW-0472">Membrane</keyword>
<dbReference type="AlphaFoldDB" id="A0A850HJ90"/>
<keyword evidence="2" id="KW-0813">Transport</keyword>
<comment type="subcellular location">
    <subcellularLocation>
        <location evidence="2">Cell membrane</location>
        <topology evidence="2">Multi-pass membrane protein</topology>
    </subcellularLocation>
</comment>
<dbReference type="GO" id="GO:0015225">
    <property type="term" value="F:biotin transmembrane transporter activity"/>
    <property type="evidence" value="ECO:0007669"/>
    <property type="project" value="UniProtKB-UniRule"/>
</dbReference>
<comment type="caution">
    <text evidence="5">The sequence shown here is derived from an EMBL/GenBank/DDBJ whole genome shotgun (WGS) entry which is preliminary data.</text>
</comment>
<evidence type="ECO:0000313" key="4">
    <source>
        <dbReference type="EMBL" id="NSK14910.1"/>
    </source>
</evidence>
<dbReference type="InterPro" id="IPR003784">
    <property type="entry name" value="BioY"/>
</dbReference>
<organism evidence="5 6">
    <name type="scientific">Dorea phocaeensis</name>
    <dbReference type="NCBI Taxonomy" id="2040291"/>
    <lineage>
        <taxon>Bacteria</taxon>
        <taxon>Bacillati</taxon>
        <taxon>Bacillota</taxon>
        <taxon>Clostridia</taxon>
        <taxon>Lachnospirales</taxon>
        <taxon>Lachnospiraceae</taxon>
        <taxon>Dorea</taxon>
    </lineage>
</organism>
<feature type="transmembrane region" description="Helical" evidence="3">
    <location>
        <begin position="128"/>
        <end position="147"/>
    </location>
</feature>
<dbReference type="Proteomes" id="UP000701680">
    <property type="component" value="Unassembled WGS sequence"/>
</dbReference>
<name>A0A850HJ90_9FIRM</name>
<feature type="transmembrane region" description="Helical" evidence="3">
    <location>
        <begin position="99"/>
        <end position="116"/>
    </location>
</feature>
<evidence type="ECO:0000256" key="2">
    <source>
        <dbReference type="PIRNR" id="PIRNR016661"/>
    </source>
</evidence>
<dbReference type="GO" id="GO:0005886">
    <property type="term" value="C:plasma membrane"/>
    <property type="evidence" value="ECO:0007669"/>
    <property type="project" value="UniProtKB-SubCell"/>
</dbReference>
<dbReference type="PANTHER" id="PTHR34295">
    <property type="entry name" value="BIOTIN TRANSPORTER BIOY"/>
    <property type="match status" value="1"/>
</dbReference>
<dbReference type="RefSeq" id="WP_101695222.1">
    <property type="nucleotide sequence ID" value="NZ_JAAITX010000005.1"/>
</dbReference>
<reference evidence="6 7" key="1">
    <citation type="journal article" date="2020" name="Cell Host Microbe">
        <title>Functional and Genomic Variation between Human-Derived Isolates of Lachnospiraceae Reveals Inter- and Intra-Species Diversity.</title>
        <authorList>
            <person name="Sorbara M.T."/>
            <person name="Littmann E.R."/>
            <person name="Fontana E."/>
            <person name="Moody T.U."/>
            <person name="Kohout C.E."/>
            <person name="Gjonbalaj M."/>
            <person name="Eaton V."/>
            <person name="Seok R."/>
            <person name="Leiner I.M."/>
            <person name="Pamer E.G."/>
        </authorList>
    </citation>
    <scope>NUCLEOTIDE SEQUENCE [LARGE SCALE GENOMIC DNA]</scope>
    <source>
        <strain evidence="5 6">MSK.17.11</strain>
        <strain evidence="4 7">MSK.17.38</strain>
    </source>
</reference>
<sequence>MNQTTSASVNSNRPLTTSRLVRIALVTAVTCILAPMSIPIPLSPVPITLTNLVLLTGLYVLDWKDSLISYVIYLLIGLAGLPVFSGFSGGPGKIAGPTGGYLAGFLIMLLIAGLIVHASHGKRIPSIFGMILGSAATYLFGTLWLAFQMDLGFMAALSIGVLPYLAGDLIKILIAAGIGPVIGGRIKSIEPTR</sequence>
<feature type="transmembrane region" description="Helical" evidence="3">
    <location>
        <begin position="153"/>
        <end position="178"/>
    </location>
</feature>
<accession>A0A850HJ90</accession>
<keyword evidence="3" id="KW-0812">Transmembrane</keyword>
<evidence type="ECO:0000256" key="3">
    <source>
        <dbReference type="SAM" id="Phobius"/>
    </source>
</evidence>
<dbReference type="PANTHER" id="PTHR34295:SF1">
    <property type="entry name" value="BIOTIN TRANSPORTER BIOY"/>
    <property type="match status" value="1"/>
</dbReference>
<reference evidence="5" key="2">
    <citation type="submission" date="2020-02" db="EMBL/GenBank/DDBJ databases">
        <authorList>
            <person name="Littmann E."/>
            <person name="Sorbara M."/>
        </authorList>
    </citation>
    <scope>NUCLEOTIDE SEQUENCE</scope>
    <source>
        <strain evidence="5">MSK.17.11</strain>
        <strain evidence="4">MSK.17.38</strain>
    </source>
</reference>
<feature type="transmembrane region" description="Helical" evidence="3">
    <location>
        <begin position="20"/>
        <end position="38"/>
    </location>
</feature>
<keyword evidence="3" id="KW-1133">Transmembrane helix</keyword>
<dbReference type="PIRSF" id="PIRSF016661">
    <property type="entry name" value="BioY"/>
    <property type="match status" value="1"/>
</dbReference>
<evidence type="ECO:0000313" key="7">
    <source>
        <dbReference type="Proteomes" id="UP000701680"/>
    </source>
</evidence>
<dbReference type="OrthoDB" id="9803495at2"/>
<dbReference type="Gene3D" id="1.10.1760.20">
    <property type="match status" value="1"/>
</dbReference>
<dbReference type="Pfam" id="PF02632">
    <property type="entry name" value="BioY"/>
    <property type="match status" value="1"/>
</dbReference>
<feature type="transmembrane region" description="Helical" evidence="3">
    <location>
        <begin position="44"/>
        <end position="61"/>
    </location>
</feature>
<dbReference type="EMBL" id="JAAITX010000005">
    <property type="protein sequence ID" value="NVH58684.1"/>
    <property type="molecule type" value="Genomic_DNA"/>
</dbReference>
<dbReference type="Proteomes" id="UP000528555">
    <property type="component" value="Unassembled WGS sequence"/>
</dbReference>
<feature type="transmembrane region" description="Helical" evidence="3">
    <location>
        <begin position="68"/>
        <end position="87"/>
    </location>
</feature>
<evidence type="ECO:0000256" key="1">
    <source>
        <dbReference type="ARBA" id="ARBA00010692"/>
    </source>
</evidence>
<comment type="similarity">
    <text evidence="1 2">Belongs to the BioY family.</text>
</comment>
<proteinExistence type="inferred from homology"/>
<evidence type="ECO:0000313" key="6">
    <source>
        <dbReference type="Proteomes" id="UP000528555"/>
    </source>
</evidence>
<keyword evidence="2" id="KW-1003">Cell membrane</keyword>
<dbReference type="EMBL" id="JAAIUO010000005">
    <property type="protein sequence ID" value="NSK14910.1"/>
    <property type="molecule type" value="Genomic_DNA"/>
</dbReference>